<dbReference type="CDD" id="cd00590">
    <property type="entry name" value="RRM_SF"/>
    <property type="match status" value="1"/>
</dbReference>
<gene>
    <name evidence="5" type="ORF">HID58_037689</name>
</gene>
<dbReference type="PROSITE" id="PS50102">
    <property type="entry name" value="RRM"/>
    <property type="match status" value="1"/>
</dbReference>
<feature type="region of interest" description="Disordered" evidence="2">
    <location>
        <begin position="184"/>
        <end position="272"/>
    </location>
</feature>
<feature type="compositionally biased region" description="Basic residues" evidence="2">
    <location>
        <begin position="16"/>
        <end position="30"/>
    </location>
</feature>
<evidence type="ECO:0000256" key="2">
    <source>
        <dbReference type="SAM" id="MobiDB-lite"/>
    </source>
</evidence>
<dbReference type="Gene3D" id="3.30.70.330">
    <property type="match status" value="1"/>
</dbReference>
<accession>A0ABQ8BM38</accession>
<dbReference type="InterPro" id="IPR035979">
    <property type="entry name" value="RBD_domain_sf"/>
</dbReference>
<comment type="caution">
    <text evidence="5">The sequence shown here is derived from an EMBL/GenBank/DDBJ whole genome shotgun (WGS) entry which is preliminary data.</text>
</comment>
<feature type="domain" description="RRM" evidence="4">
    <location>
        <begin position="42"/>
        <end position="120"/>
    </location>
</feature>
<keyword evidence="6" id="KW-1185">Reference proteome</keyword>
<dbReference type="InterPro" id="IPR000504">
    <property type="entry name" value="RRM_dom"/>
</dbReference>
<feature type="region of interest" description="Disordered" evidence="2">
    <location>
        <begin position="307"/>
        <end position="412"/>
    </location>
</feature>
<feature type="compositionally biased region" description="Low complexity" evidence="2">
    <location>
        <begin position="245"/>
        <end position="260"/>
    </location>
</feature>
<feature type="region of interest" description="Disordered" evidence="2">
    <location>
        <begin position="1"/>
        <end position="39"/>
    </location>
</feature>
<keyword evidence="1" id="KW-0694">RNA-binding</keyword>
<feature type="compositionally biased region" description="Low complexity" evidence="2">
    <location>
        <begin position="1"/>
        <end position="12"/>
    </location>
</feature>
<dbReference type="Pfam" id="PF00076">
    <property type="entry name" value="RRM_1"/>
    <property type="match status" value="1"/>
</dbReference>
<keyword evidence="3" id="KW-0812">Transmembrane</keyword>
<feature type="transmembrane region" description="Helical" evidence="3">
    <location>
        <begin position="118"/>
        <end position="138"/>
    </location>
</feature>
<dbReference type="InterPro" id="IPR050441">
    <property type="entry name" value="RBM"/>
</dbReference>
<keyword evidence="3" id="KW-1133">Transmembrane helix</keyword>
<dbReference type="InterPro" id="IPR012677">
    <property type="entry name" value="Nucleotide-bd_a/b_plait_sf"/>
</dbReference>
<evidence type="ECO:0000313" key="6">
    <source>
        <dbReference type="Proteomes" id="UP000824890"/>
    </source>
</evidence>
<evidence type="ECO:0000259" key="4">
    <source>
        <dbReference type="PROSITE" id="PS50102"/>
    </source>
</evidence>
<reference evidence="5 6" key="1">
    <citation type="submission" date="2021-05" db="EMBL/GenBank/DDBJ databases">
        <title>Genome Assembly of Synthetic Allotetraploid Brassica napus Reveals Homoeologous Exchanges between Subgenomes.</title>
        <authorList>
            <person name="Davis J.T."/>
        </authorList>
    </citation>
    <scope>NUCLEOTIDE SEQUENCE [LARGE SCALE GENOMIC DNA]</scope>
    <source>
        <strain evidence="6">cv. Da-Ae</strain>
        <tissue evidence="5">Seedling</tissue>
    </source>
</reference>
<evidence type="ECO:0000256" key="1">
    <source>
        <dbReference type="PROSITE-ProRule" id="PRU00176"/>
    </source>
</evidence>
<dbReference type="SUPFAM" id="SSF54928">
    <property type="entry name" value="RNA-binding domain, RBD"/>
    <property type="match status" value="1"/>
</dbReference>
<name>A0ABQ8BM38_BRANA</name>
<proteinExistence type="predicted"/>
<feature type="compositionally biased region" description="Low complexity" evidence="2">
    <location>
        <begin position="205"/>
        <end position="223"/>
    </location>
</feature>
<dbReference type="PANTHER" id="PTHR48034">
    <property type="entry name" value="TRANSFORMER-2 SEX-DETERMINING PROTEIN-RELATED"/>
    <property type="match status" value="1"/>
</dbReference>
<feature type="transmembrane region" description="Helical" evidence="3">
    <location>
        <begin position="158"/>
        <end position="177"/>
    </location>
</feature>
<keyword evidence="3" id="KW-0472">Membrane</keyword>
<feature type="compositionally biased region" description="Low complexity" evidence="2">
    <location>
        <begin position="393"/>
        <end position="412"/>
    </location>
</feature>
<feature type="compositionally biased region" description="Basic and acidic residues" evidence="2">
    <location>
        <begin position="317"/>
        <end position="334"/>
    </location>
</feature>
<organism evidence="5 6">
    <name type="scientific">Brassica napus</name>
    <name type="common">Rape</name>
    <dbReference type="NCBI Taxonomy" id="3708"/>
    <lineage>
        <taxon>Eukaryota</taxon>
        <taxon>Viridiplantae</taxon>
        <taxon>Streptophyta</taxon>
        <taxon>Embryophyta</taxon>
        <taxon>Tracheophyta</taxon>
        <taxon>Spermatophyta</taxon>
        <taxon>Magnoliopsida</taxon>
        <taxon>eudicotyledons</taxon>
        <taxon>Gunneridae</taxon>
        <taxon>Pentapetalae</taxon>
        <taxon>rosids</taxon>
        <taxon>malvids</taxon>
        <taxon>Brassicales</taxon>
        <taxon>Brassicaceae</taxon>
        <taxon>Brassiceae</taxon>
        <taxon>Brassica</taxon>
    </lineage>
</organism>
<evidence type="ECO:0000256" key="3">
    <source>
        <dbReference type="SAM" id="Phobius"/>
    </source>
</evidence>
<feature type="compositionally biased region" description="Basic residues" evidence="2">
    <location>
        <begin position="367"/>
        <end position="389"/>
    </location>
</feature>
<sequence length="412" mass="48248">MSYSRYSPSLSPYEKRRGRSVSRSLSRSRSRSALSDAENPGNSLYVTGLSHRVTERDLEDHFSKEGKVTDVHLVLDPWTREPRGFGFISMETVGDANRCIRHLDHSVLLGRVITVEKLFACFHFQISVAAGLLFVAAAALHQIANVATVQTHTVRVDFLSFLNHLICLPSMISLCYAQARRRRGRTPTPGKYLGLRAARGRHRSPSYSPRRSISYSRSRSRSYSSDRSRSYSPIHRRSRRSLSNSPYYRRGRSYSYSRSPSPDDRYYRRRDRSVSPYYRRRYRSRSYSPDYGAWERSYSPYYRRRYRSRSRSYSPDYRARDRSYSPYYRGRDRSYSPYYRGRDGSYSPESRYYKRYRSVSRSVSPVRRSKSRSVSPKKGRKESRSKSHRRDSQSSMNHSRSARSSTSRSVSP</sequence>
<dbReference type="SMART" id="SM00360">
    <property type="entry name" value="RRM"/>
    <property type="match status" value="1"/>
</dbReference>
<protein>
    <recommendedName>
        <fullName evidence="4">RRM domain-containing protein</fullName>
    </recommendedName>
</protein>
<dbReference type="EMBL" id="JAGKQM010000010">
    <property type="protein sequence ID" value="KAH0905862.1"/>
    <property type="molecule type" value="Genomic_DNA"/>
</dbReference>
<evidence type="ECO:0000313" key="5">
    <source>
        <dbReference type="EMBL" id="KAH0905862.1"/>
    </source>
</evidence>
<dbReference type="Proteomes" id="UP000824890">
    <property type="component" value="Unassembled WGS sequence"/>
</dbReference>